<comment type="caution">
    <text evidence="1">The sequence shown here is derived from an EMBL/GenBank/DDBJ whole genome shotgun (WGS) entry which is preliminary data.</text>
</comment>
<proteinExistence type="predicted"/>
<sequence>MLNPCANSKLKRKRAEKKSPNFTIGNDEGKDVKNEEIASSDGLLSTPISHSPDNVRSPAIFILDSASLKSDLVKKNWKILNSDEDAQFLLRQKKNLNDYRPDIIHEALRCILDSPLNKAGMVGAIYVKIDQGAVFEVKPHVRIPRTCKRFCGVIMELLQKSSVRAKNTNEVLLRVVEEPMTRHLPVNSHIVGLSYTSEKLVDIEEYVSIWSNDMSPVFVVGAMVNGKVKRDYVHDYISVEVEENEPDIRSGSDDSEEVFLTSNDDDSVLSGDVEYFTDSFSKDYDSVEDEPYKIDPHEIEHYLVDEYSDGSIGNESTEMEN</sequence>
<organism evidence="1 2">
    <name type="scientific">Bauhinia variegata</name>
    <name type="common">Purple orchid tree</name>
    <name type="synonym">Phanera variegata</name>
    <dbReference type="NCBI Taxonomy" id="167791"/>
    <lineage>
        <taxon>Eukaryota</taxon>
        <taxon>Viridiplantae</taxon>
        <taxon>Streptophyta</taxon>
        <taxon>Embryophyta</taxon>
        <taxon>Tracheophyta</taxon>
        <taxon>Spermatophyta</taxon>
        <taxon>Magnoliopsida</taxon>
        <taxon>eudicotyledons</taxon>
        <taxon>Gunneridae</taxon>
        <taxon>Pentapetalae</taxon>
        <taxon>rosids</taxon>
        <taxon>fabids</taxon>
        <taxon>Fabales</taxon>
        <taxon>Fabaceae</taxon>
        <taxon>Cercidoideae</taxon>
        <taxon>Cercideae</taxon>
        <taxon>Bauhiniinae</taxon>
        <taxon>Bauhinia</taxon>
    </lineage>
</organism>
<name>A0ACB9KJY0_BAUVA</name>
<accession>A0ACB9KJY0</accession>
<gene>
    <name evidence="1" type="ORF">L6164_037415</name>
</gene>
<dbReference type="Proteomes" id="UP000828941">
    <property type="component" value="Chromosome 14"/>
</dbReference>
<keyword evidence="2" id="KW-1185">Reference proteome</keyword>
<protein>
    <submittedName>
        <fullName evidence="1">Uncharacterized protein</fullName>
    </submittedName>
</protein>
<evidence type="ECO:0000313" key="2">
    <source>
        <dbReference type="Proteomes" id="UP000828941"/>
    </source>
</evidence>
<evidence type="ECO:0000313" key="1">
    <source>
        <dbReference type="EMBL" id="KAI4297528.1"/>
    </source>
</evidence>
<dbReference type="EMBL" id="CM039439">
    <property type="protein sequence ID" value="KAI4297528.1"/>
    <property type="molecule type" value="Genomic_DNA"/>
</dbReference>
<reference evidence="1 2" key="1">
    <citation type="journal article" date="2022" name="DNA Res.">
        <title>Chromosomal-level genome assembly of the orchid tree Bauhinia variegata (Leguminosae; Cercidoideae) supports the allotetraploid origin hypothesis of Bauhinia.</title>
        <authorList>
            <person name="Zhong Y."/>
            <person name="Chen Y."/>
            <person name="Zheng D."/>
            <person name="Pang J."/>
            <person name="Liu Y."/>
            <person name="Luo S."/>
            <person name="Meng S."/>
            <person name="Qian L."/>
            <person name="Wei D."/>
            <person name="Dai S."/>
            <person name="Zhou R."/>
        </authorList>
    </citation>
    <scope>NUCLEOTIDE SEQUENCE [LARGE SCALE GENOMIC DNA]</scope>
    <source>
        <strain evidence="1">BV-YZ2020</strain>
    </source>
</reference>